<dbReference type="AlphaFoldDB" id="A0AA39C2R7"/>
<evidence type="ECO:0000259" key="1">
    <source>
        <dbReference type="PROSITE" id="PS50835"/>
    </source>
</evidence>
<proteinExistence type="predicted"/>
<sequence>MFIFIFGTVVVQYYEAEVVSEYVIRGNAAILKCTIPSFVAEFVSVESWEGSDGSKYKPSTDYVVAQTYQPEIMTEYVIRGNSAILKCSIPSYIAEFVTIEAWIREDGEIYLPEHQQTSNAGHQAVVSQSYVTEAENEYVIRANSAIMKCKIPSFVSEFVYVDQWQSDDGTIYRPEDRDY</sequence>
<protein>
    <recommendedName>
        <fullName evidence="1">Ig-like domain-containing protein</fullName>
    </recommendedName>
</protein>
<organism evidence="2 3">
    <name type="scientific">Microctonus hyperodae</name>
    <name type="common">Parasitoid wasp</name>
    <dbReference type="NCBI Taxonomy" id="165561"/>
    <lineage>
        <taxon>Eukaryota</taxon>
        <taxon>Metazoa</taxon>
        <taxon>Ecdysozoa</taxon>
        <taxon>Arthropoda</taxon>
        <taxon>Hexapoda</taxon>
        <taxon>Insecta</taxon>
        <taxon>Pterygota</taxon>
        <taxon>Neoptera</taxon>
        <taxon>Endopterygota</taxon>
        <taxon>Hymenoptera</taxon>
        <taxon>Apocrita</taxon>
        <taxon>Ichneumonoidea</taxon>
        <taxon>Braconidae</taxon>
        <taxon>Euphorinae</taxon>
        <taxon>Microctonus</taxon>
    </lineage>
</organism>
<feature type="domain" description="Ig-like" evidence="1">
    <location>
        <begin position="70"/>
        <end position="151"/>
    </location>
</feature>
<comment type="caution">
    <text evidence="2">The sequence shown here is derived from an EMBL/GenBank/DDBJ whole genome shotgun (WGS) entry which is preliminary data.</text>
</comment>
<evidence type="ECO:0000313" key="2">
    <source>
        <dbReference type="EMBL" id="KAK0156892.1"/>
    </source>
</evidence>
<name>A0AA39C2R7_MICHY</name>
<reference evidence="2" key="2">
    <citation type="submission" date="2023-03" db="EMBL/GenBank/DDBJ databases">
        <authorList>
            <person name="Inwood S.N."/>
            <person name="Skelly J.G."/>
            <person name="Guhlin J."/>
            <person name="Harrop T.W.R."/>
            <person name="Goldson S.G."/>
            <person name="Dearden P.K."/>
        </authorList>
    </citation>
    <scope>NUCLEOTIDE SEQUENCE</scope>
    <source>
        <strain evidence="2">Lincoln</strain>
        <tissue evidence="2">Whole body</tissue>
    </source>
</reference>
<keyword evidence="3" id="KW-1185">Reference proteome</keyword>
<gene>
    <name evidence="2" type="ORF">PV327_011548</name>
</gene>
<feature type="non-terminal residue" evidence="2">
    <location>
        <position position="179"/>
    </location>
</feature>
<evidence type="ECO:0000313" key="3">
    <source>
        <dbReference type="Proteomes" id="UP001168972"/>
    </source>
</evidence>
<dbReference type="InterPro" id="IPR013783">
    <property type="entry name" value="Ig-like_fold"/>
</dbReference>
<dbReference type="Proteomes" id="UP001168972">
    <property type="component" value="Unassembled WGS sequence"/>
</dbReference>
<dbReference type="PROSITE" id="PS50835">
    <property type="entry name" value="IG_LIKE"/>
    <property type="match status" value="1"/>
</dbReference>
<dbReference type="Gene3D" id="2.60.40.10">
    <property type="entry name" value="Immunoglobulins"/>
    <property type="match status" value="3"/>
</dbReference>
<dbReference type="InterPro" id="IPR007110">
    <property type="entry name" value="Ig-like_dom"/>
</dbReference>
<reference evidence="2" key="1">
    <citation type="journal article" date="2023" name="bioRxiv">
        <title>Scaffold-level genome assemblies of two parasitoid biocontrol wasps reveal the parthenogenesis mechanism and an associated novel virus.</title>
        <authorList>
            <person name="Inwood S."/>
            <person name="Skelly J."/>
            <person name="Guhlin J."/>
            <person name="Harrop T."/>
            <person name="Goldson S."/>
            <person name="Dearden P."/>
        </authorList>
    </citation>
    <scope>NUCLEOTIDE SEQUENCE</scope>
    <source>
        <strain evidence="2">Lincoln</strain>
        <tissue evidence="2">Whole body</tissue>
    </source>
</reference>
<dbReference type="EMBL" id="JAQQBR010002829">
    <property type="protein sequence ID" value="KAK0156892.1"/>
    <property type="molecule type" value="Genomic_DNA"/>
</dbReference>
<accession>A0AA39C2R7</accession>